<gene>
    <name evidence="3" type="ORF">G3T37_05235</name>
</gene>
<dbReference type="AlphaFoldDB" id="A0A7C9PM59"/>
<dbReference type="InterPro" id="IPR014756">
    <property type="entry name" value="Ig_E-set"/>
</dbReference>
<feature type="transmembrane region" description="Helical" evidence="1">
    <location>
        <begin position="183"/>
        <end position="204"/>
    </location>
</feature>
<keyword evidence="1" id="KW-0472">Membrane</keyword>
<keyword evidence="1" id="KW-1133">Transmembrane helix</keyword>
<dbReference type="Pfam" id="PF17957">
    <property type="entry name" value="Big_7"/>
    <property type="match status" value="1"/>
</dbReference>
<dbReference type="InterPro" id="IPR036374">
    <property type="entry name" value="OxRdtase_Mopterin-bd_sf"/>
</dbReference>
<dbReference type="GO" id="GO:0006790">
    <property type="term" value="P:sulfur compound metabolic process"/>
    <property type="evidence" value="ECO:0007669"/>
    <property type="project" value="TreeGrafter"/>
</dbReference>
<sequence length="533" mass="55390">MLRSPRGGARCGSYRDAVTTRASSTLQEAVVGVLAGAATLATAFLLAAVTHLSNPVVAVGSLLIDLAPPGVKTVVIALFGTGDKLFLIVLLGVVILALSVVVGILQLRREPLGLLLLLIVAFIATLASATRAGATVLSIVPPVAGAIVGCLVLRAAARRLTTWRATQAPEAPAGRAGLARRSFLQYSGLTAAASIAGLVVGGVVSGAGTAASAVRRAIQLPAPASPAPPVPAAADLAIDGLTPYLVPNGQFYRIDTALVVPTVDAEKWSLRITGMVENEVTITFAELLALPLQERIITLTCVSQEIGGDLIGNARWLGYPIRELLARARPTAGADMVLSTSVDGFTAGTPLQVLQDPARDSLLAVGMNGQPLPLEHGFPVRMVVPGLYGYVSATKWVVELKVTTFAKDQGYWTPRGWSALGPVKLSSRIDTPTNGISVSAGRVVVAGVAWAQHTGISRVQLRVDDGPWQDAALAELVTVDSWLQWSYVWQATAGQHRLTVRATDANGLVQTAAYADPAPNGSTGLHSITVQVA</sequence>
<feature type="transmembrane region" description="Helical" evidence="1">
    <location>
        <begin position="112"/>
        <end position="130"/>
    </location>
</feature>
<protein>
    <submittedName>
        <fullName evidence="3">Molybdopterin-dependent oxidoreductase</fullName>
    </submittedName>
</protein>
<feature type="transmembrane region" description="Helical" evidence="1">
    <location>
        <begin position="85"/>
        <end position="105"/>
    </location>
</feature>
<evidence type="ECO:0000256" key="1">
    <source>
        <dbReference type="SAM" id="Phobius"/>
    </source>
</evidence>
<keyword evidence="1" id="KW-0812">Transmembrane</keyword>
<reference evidence="3 4" key="1">
    <citation type="journal article" date="2014" name="Int. J. Syst. Evol. Microbiol.">
        <title>Description of Galbitalea soli gen. nov., sp. nov., and Frondihabitans sucicola sp. nov.</title>
        <authorList>
            <person name="Kim S.J."/>
            <person name="Lim J.M."/>
            <person name="Ahn J.H."/>
            <person name="Weon H.Y."/>
            <person name="Hamada M."/>
            <person name="Suzuki K."/>
            <person name="Ahn T.Y."/>
            <person name="Kwon S.W."/>
        </authorList>
    </citation>
    <scope>NUCLEOTIDE SEQUENCE [LARGE SCALE GENOMIC DNA]</scope>
    <source>
        <strain evidence="3 4">NBRC 108727</strain>
    </source>
</reference>
<dbReference type="PANTHER" id="PTHR19372:SF7">
    <property type="entry name" value="SULFITE OXIDASE, MITOCHONDRIAL"/>
    <property type="match status" value="1"/>
</dbReference>
<dbReference type="Gene3D" id="2.60.40.650">
    <property type="match status" value="1"/>
</dbReference>
<feature type="domain" description="Oxidoreductase molybdopterin-binding" evidence="2">
    <location>
        <begin position="259"/>
        <end position="412"/>
    </location>
</feature>
<dbReference type="SUPFAM" id="SSF81296">
    <property type="entry name" value="E set domains"/>
    <property type="match status" value="1"/>
</dbReference>
<dbReference type="GO" id="GO:0008482">
    <property type="term" value="F:sulfite oxidase activity"/>
    <property type="evidence" value="ECO:0007669"/>
    <property type="project" value="TreeGrafter"/>
</dbReference>
<evidence type="ECO:0000313" key="4">
    <source>
        <dbReference type="Proteomes" id="UP000479756"/>
    </source>
</evidence>
<evidence type="ECO:0000259" key="2">
    <source>
        <dbReference type="Pfam" id="PF00174"/>
    </source>
</evidence>
<evidence type="ECO:0000313" key="3">
    <source>
        <dbReference type="EMBL" id="NEM90754.1"/>
    </source>
</evidence>
<comment type="caution">
    <text evidence="3">The sequence shown here is derived from an EMBL/GenBank/DDBJ whole genome shotgun (WGS) entry which is preliminary data.</text>
</comment>
<dbReference type="EMBL" id="JAAGWZ010000001">
    <property type="protein sequence ID" value="NEM90754.1"/>
    <property type="molecule type" value="Genomic_DNA"/>
</dbReference>
<feature type="transmembrane region" description="Helical" evidence="1">
    <location>
        <begin position="29"/>
        <end position="49"/>
    </location>
</feature>
<name>A0A7C9PM59_9MICO</name>
<dbReference type="GO" id="GO:0020037">
    <property type="term" value="F:heme binding"/>
    <property type="evidence" value="ECO:0007669"/>
    <property type="project" value="TreeGrafter"/>
</dbReference>
<dbReference type="Pfam" id="PF00174">
    <property type="entry name" value="Oxidored_molyb"/>
    <property type="match status" value="1"/>
</dbReference>
<dbReference type="PANTHER" id="PTHR19372">
    <property type="entry name" value="SULFITE REDUCTASE"/>
    <property type="match status" value="1"/>
</dbReference>
<dbReference type="InterPro" id="IPR000572">
    <property type="entry name" value="OxRdtase_Mopterin-bd_dom"/>
</dbReference>
<proteinExistence type="predicted"/>
<dbReference type="Gene3D" id="3.90.420.10">
    <property type="entry name" value="Oxidoreductase, molybdopterin-binding domain"/>
    <property type="match status" value="1"/>
</dbReference>
<dbReference type="SUPFAM" id="SSF56524">
    <property type="entry name" value="Oxidoreductase molybdopterin-binding domain"/>
    <property type="match status" value="1"/>
</dbReference>
<accession>A0A7C9PM59</accession>
<dbReference type="GO" id="GO:0043546">
    <property type="term" value="F:molybdopterin cofactor binding"/>
    <property type="evidence" value="ECO:0007669"/>
    <property type="project" value="TreeGrafter"/>
</dbReference>
<keyword evidence="4" id="KW-1185">Reference proteome</keyword>
<organism evidence="3 4">
    <name type="scientific">Galbitalea soli</name>
    <dbReference type="NCBI Taxonomy" id="1268042"/>
    <lineage>
        <taxon>Bacteria</taxon>
        <taxon>Bacillati</taxon>
        <taxon>Actinomycetota</taxon>
        <taxon>Actinomycetes</taxon>
        <taxon>Micrococcales</taxon>
        <taxon>Microbacteriaceae</taxon>
        <taxon>Galbitalea</taxon>
    </lineage>
</organism>
<feature type="transmembrane region" description="Helical" evidence="1">
    <location>
        <begin position="136"/>
        <end position="157"/>
    </location>
</feature>
<dbReference type="Proteomes" id="UP000479756">
    <property type="component" value="Unassembled WGS sequence"/>
</dbReference>